<proteinExistence type="predicted"/>
<evidence type="ECO:0008006" key="6">
    <source>
        <dbReference type="Google" id="ProtNLM"/>
    </source>
</evidence>
<gene>
    <name evidence="4" type="ORF">F1728_04275</name>
</gene>
<dbReference type="RefSeq" id="WP_155363044.1">
    <property type="nucleotide sequence ID" value="NZ_CP043930.1"/>
</dbReference>
<dbReference type="GO" id="GO:0003677">
    <property type="term" value="F:DNA binding"/>
    <property type="evidence" value="ECO:0007669"/>
    <property type="project" value="UniProtKB-KW"/>
</dbReference>
<name>A0A6I6A761_9PLAN</name>
<dbReference type="Proteomes" id="UP000427281">
    <property type="component" value="Chromosome"/>
</dbReference>
<dbReference type="SUPFAM" id="SSF53335">
    <property type="entry name" value="S-adenosyl-L-methionine-dependent methyltransferases"/>
    <property type="match status" value="1"/>
</dbReference>
<protein>
    <recommendedName>
        <fullName evidence="6">Type I restriction modification DNA specificity domain-containing protein</fullName>
    </recommendedName>
</protein>
<evidence type="ECO:0000256" key="1">
    <source>
        <dbReference type="ARBA" id="ARBA00022747"/>
    </source>
</evidence>
<keyword evidence="2" id="KW-0238">DNA-binding</keyword>
<keyword evidence="1" id="KW-0680">Restriction system</keyword>
<reference evidence="4 5" key="1">
    <citation type="submission" date="2019-09" db="EMBL/GenBank/DDBJ databases">
        <title>Gimesia benthica sp. nov., a novel bacterium isolated from deep-sea water of the Northwest Indian Ocean.</title>
        <authorList>
            <person name="Dai X."/>
        </authorList>
    </citation>
    <scope>NUCLEOTIDE SEQUENCE [LARGE SCALE GENOMIC DNA]</scope>
    <source>
        <strain evidence="4 5">E7</strain>
    </source>
</reference>
<dbReference type="InterPro" id="IPR029063">
    <property type="entry name" value="SAM-dependent_MTases_sf"/>
</dbReference>
<keyword evidence="5" id="KW-1185">Reference proteome</keyword>
<dbReference type="Gene3D" id="3.90.220.20">
    <property type="entry name" value="DNA methylase specificity domains"/>
    <property type="match status" value="1"/>
</dbReference>
<dbReference type="InterPro" id="IPR044946">
    <property type="entry name" value="Restrct_endonuc_typeI_TRD_sf"/>
</dbReference>
<dbReference type="PANTHER" id="PTHR30408:SF12">
    <property type="entry name" value="TYPE I RESTRICTION ENZYME MJAVIII SPECIFICITY SUBUNIT"/>
    <property type="match status" value="1"/>
</dbReference>
<evidence type="ECO:0000313" key="5">
    <source>
        <dbReference type="Proteomes" id="UP000427281"/>
    </source>
</evidence>
<dbReference type="AlphaFoldDB" id="A0A6I6A761"/>
<dbReference type="SUPFAM" id="SSF116734">
    <property type="entry name" value="DNA methylase specificity domain"/>
    <property type="match status" value="1"/>
</dbReference>
<organism evidence="4 5">
    <name type="scientific">Gimesia benthica</name>
    <dbReference type="NCBI Taxonomy" id="2608982"/>
    <lineage>
        <taxon>Bacteria</taxon>
        <taxon>Pseudomonadati</taxon>
        <taxon>Planctomycetota</taxon>
        <taxon>Planctomycetia</taxon>
        <taxon>Planctomycetales</taxon>
        <taxon>Planctomycetaceae</taxon>
        <taxon>Gimesia</taxon>
    </lineage>
</organism>
<dbReference type="KEGG" id="gim:F1728_04275"/>
<evidence type="ECO:0000256" key="3">
    <source>
        <dbReference type="SAM" id="MobiDB-lite"/>
    </source>
</evidence>
<dbReference type="EMBL" id="CP043930">
    <property type="protein sequence ID" value="QGQ21953.1"/>
    <property type="molecule type" value="Genomic_DNA"/>
</dbReference>
<evidence type="ECO:0000256" key="2">
    <source>
        <dbReference type="ARBA" id="ARBA00023125"/>
    </source>
</evidence>
<sequence>MKDRKQSGHFHYPTRLAQMIADIARLYQPSTAIDPNCDDLTVLNHCDFLAAKRAIFRNPNSLDQAEATGTDIDLGIGDFWREPLDELFDLVITTTLPFGARIEIGGRIKKLDEIIANRCLDIVAPNGICILIVPSHYLYLSVYNSLRERILDYMSLDASIEITPSTLRDSLEISIPLTLLVIRNGPQKSQGTFLAKYESGSESEIVSSIESGTGDFFVQSDKLRDRWDRSFHDPAYQKLENKLKGFETKALRDIAQIRRGKPTTRDQYSDFGEILIVSPRHVHSGDLTVTDRDRCVSNVDDSELLQPGDVLVSLSRPSVCVYQPDSPPAIAGMQVAVIRSLQGNYIATFLRSEMGSSIFQQQMDRHSKGTTIESISPSDLIKIQIPILPLEDLNSISDEAISEADSSELEALKTELLRVRHMLETSEARRESAESQLEEEKTTNRENNAHHQLVESQLGKILEQQTVLNSQIDQVLKILTGMREQIDSIKQGSRKDEEKLSLICTQLEEWTKQSVSQKRNFAGYVRIVQSWLDEWDILDQLTQQFLPSAEHLYDELERLKASDFSPFIVQYCRSLENEILTKLFVTYHEDFNKRISNKECFLKSDLIDLESGDLHPKTGKFAKALKNDQQKYTLGDMKWVMGLMKSGGKTLASSPLLQDFKAFSLKYFDERITQKDFLKMLTEITDDYRNKSAHPYLMGKSEADKCLQLVRRSLTDFLESYQSDSNPLSDKDK</sequence>
<dbReference type="PANTHER" id="PTHR30408">
    <property type="entry name" value="TYPE-1 RESTRICTION ENZYME ECOKI SPECIFICITY PROTEIN"/>
    <property type="match status" value="1"/>
</dbReference>
<dbReference type="GO" id="GO:0009307">
    <property type="term" value="P:DNA restriction-modification system"/>
    <property type="evidence" value="ECO:0007669"/>
    <property type="project" value="UniProtKB-KW"/>
</dbReference>
<dbReference type="InterPro" id="IPR052021">
    <property type="entry name" value="Type-I_RS_S_subunit"/>
</dbReference>
<evidence type="ECO:0000313" key="4">
    <source>
        <dbReference type="EMBL" id="QGQ21953.1"/>
    </source>
</evidence>
<dbReference type="Gene3D" id="3.40.50.150">
    <property type="entry name" value="Vaccinia Virus protein VP39"/>
    <property type="match status" value="1"/>
</dbReference>
<feature type="region of interest" description="Disordered" evidence="3">
    <location>
        <begin position="425"/>
        <end position="449"/>
    </location>
</feature>
<accession>A0A6I6A761</accession>